<gene>
    <name evidence="1" type="ORF">SDC9_155712</name>
</gene>
<evidence type="ECO:0000313" key="1">
    <source>
        <dbReference type="EMBL" id="MPN08430.1"/>
    </source>
</evidence>
<protein>
    <submittedName>
        <fullName evidence="1">Uncharacterized protein</fullName>
    </submittedName>
</protein>
<reference evidence="1" key="1">
    <citation type="submission" date="2019-08" db="EMBL/GenBank/DDBJ databases">
        <authorList>
            <person name="Kucharzyk K."/>
            <person name="Murdoch R.W."/>
            <person name="Higgins S."/>
            <person name="Loffler F."/>
        </authorList>
    </citation>
    <scope>NUCLEOTIDE SEQUENCE</scope>
</reference>
<dbReference type="EMBL" id="VSSQ01054476">
    <property type="protein sequence ID" value="MPN08430.1"/>
    <property type="molecule type" value="Genomic_DNA"/>
</dbReference>
<name>A0A645F3K9_9ZZZZ</name>
<organism evidence="1">
    <name type="scientific">bioreactor metagenome</name>
    <dbReference type="NCBI Taxonomy" id="1076179"/>
    <lineage>
        <taxon>unclassified sequences</taxon>
        <taxon>metagenomes</taxon>
        <taxon>ecological metagenomes</taxon>
    </lineage>
</organism>
<dbReference type="AlphaFoldDB" id="A0A645F3K9"/>
<accession>A0A645F3K9</accession>
<comment type="caution">
    <text evidence="1">The sequence shown here is derived from an EMBL/GenBank/DDBJ whole genome shotgun (WGS) entry which is preliminary data.</text>
</comment>
<sequence length="143" mass="15527">MTVMALILVISSANCCTSVISRKTATAPTTKSCSSRTGIRLVKTRRVPICCCWLSSGWPVANTICRREPGMTSTARCPSISMAPAPRIRWAAVLKIFIIPWRLTAIIASCVEFRINSISRSSGAHSGLMSTAHLCTIFLHLCN</sequence>
<proteinExistence type="predicted"/>